<proteinExistence type="predicted"/>
<dbReference type="EMBL" id="QGKX02000004">
    <property type="protein sequence ID" value="KAF3598620.1"/>
    <property type="molecule type" value="Genomic_DNA"/>
</dbReference>
<accession>A0A8S9SEV9</accession>
<dbReference type="AlphaFoldDB" id="A0A8S9SEV9"/>
<comment type="caution">
    <text evidence="1">The sequence shown here is derived from an EMBL/GenBank/DDBJ whole genome shotgun (WGS) entry which is preliminary data.</text>
</comment>
<name>A0A8S9SEV9_BRACR</name>
<evidence type="ECO:0000313" key="1">
    <source>
        <dbReference type="EMBL" id="KAF3598620.1"/>
    </source>
</evidence>
<gene>
    <name evidence="1" type="ORF">F2Q69_00033953</name>
</gene>
<dbReference type="Proteomes" id="UP000712600">
    <property type="component" value="Unassembled WGS sequence"/>
</dbReference>
<organism evidence="1 2">
    <name type="scientific">Brassica cretica</name>
    <name type="common">Mustard</name>
    <dbReference type="NCBI Taxonomy" id="69181"/>
    <lineage>
        <taxon>Eukaryota</taxon>
        <taxon>Viridiplantae</taxon>
        <taxon>Streptophyta</taxon>
        <taxon>Embryophyta</taxon>
        <taxon>Tracheophyta</taxon>
        <taxon>Spermatophyta</taxon>
        <taxon>Magnoliopsida</taxon>
        <taxon>eudicotyledons</taxon>
        <taxon>Gunneridae</taxon>
        <taxon>Pentapetalae</taxon>
        <taxon>rosids</taxon>
        <taxon>malvids</taxon>
        <taxon>Brassicales</taxon>
        <taxon>Brassicaceae</taxon>
        <taxon>Brassiceae</taxon>
        <taxon>Brassica</taxon>
    </lineage>
</organism>
<evidence type="ECO:0000313" key="2">
    <source>
        <dbReference type="Proteomes" id="UP000712600"/>
    </source>
</evidence>
<sequence length="119" mass="13317">MKTDVSTKTTSIISAYITSDNGEFIHPTCDLKVARGLGERNAEMVQRNHMEQPTAVCVLKAGLHSVMRMTDFKNDAMKETLLFYGTEEAIEEFPFTAEEERPPDLTCDGAAKKSEYVHV</sequence>
<reference evidence="1" key="1">
    <citation type="submission" date="2019-12" db="EMBL/GenBank/DDBJ databases">
        <title>Genome sequencing and annotation of Brassica cretica.</title>
        <authorList>
            <person name="Studholme D.J."/>
            <person name="Sarris P."/>
        </authorList>
    </citation>
    <scope>NUCLEOTIDE SEQUENCE</scope>
    <source>
        <strain evidence="1">PFS-109/04</strain>
        <tissue evidence="1">Leaf</tissue>
    </source>
</reference>
<protein>
    <submittedName>
        <fullName evidence="1">Uncharacterized protein</fullName>
    </submittedName>
</protein>